<dbReference type="InParanoid" id="A0A0L0HNZ6"/>
<dbReference type="InterPro" id="IPR003265">
    <property type="entry name" value="HhH-GPD_domain"/>
</dbReference>
<comment type="function">
    <text evidence="13">Bifunctional DNA N-glycosylase with associated apurinic/apyrimidinic (AP) lyase function that catalyzes the first step in base excision repair (BER), the primary repair pathway for the repair of oxidative DNA damage. The DNA N-glycosylase activity releases the damaged DNA base from DNA by cleaving the N-glycosidic bond, leaving an AP site. The AP lyase activity cleaves the phosphodiester bond 3' to the AP site by a beta-elimination. Primarily recognizes and repairs oxidative base damage of pyrimidines.</text>
</comment>
<reference evidence="15 16" key="1">
    <citation type="submission" date="2009-08" db="EMBL/GenBank/DDBJ databases">
        <title>The Genome Sequence of Spizellomyces punctatus strain DAOM BR117.</title>
        <authorList>
            <consortium name="The Broad Institute Genome Sequencing Platform"/>
            <person name="Russ C."/>
            <person name="Cuomo C."/>
            <person name="Shea T."/>
            <person name="Young S.K."/>
            <person name="Zeng Q."/>
            <person name="Koehrsen M."/>
            <person name="Haas B."/>
            <person name="Borodovsky M."/>
            <person name="Guigo R."/>
            <person name="Alvarado L."/>
            <person name="Berlin A."/>
            <person name="Bochicchio J."/>
            <person name="Borenstein D."/>
            <person name="Chapman S."/>
            <person name="Chen Z."/>
            <person name="Engels R."/>
            <person name="Freedman E."/>
            <person name="Gellesch M."/>
            <person name="Goldberg J."/>
            <person name="Griggs A."/>
            <person name="Gujja S."/>
            <person name="Heiman D."/>
            <person name="Hepburn T."/>
            <person name="Howarth C."/>
            <person name="Jen D."/>
            <person name="Larson L."/>
            <person name="Lewis B."/>
            <person name="Mehta T."/>
            <person name="Park D."/>
            <person name="Pearson M."/>
            <person name="Roberts A."/>
            <person name="Saif S."/>
            <person name="Shenoy N."/>
            <person name="Sisk P."/>
            <person name="Stolte C."/>
            <person name="Sykes S."/>
            <person name="Thomson T."/>
            <person name="Walk T."/>
            <person name="White J."/>
            <person name="Yandava C."/>
            <person name="Burger G."/>
            <person name="Gray M.W."/>
            <person name="Holland P.W.H."/>
            <person name="King N."/>
            <person name="Lang F.B.F."/>
            <person name="Roger A.J."/>
            <person name="Ruiz-Trillo I."/>
            <person name="Lander E."/>
            <person name="Nusbaum C."/>
        </authorList>
    </citation>
    <scope>NUCLEOTIDE SEQUENCE [LARGE SCALE GENOMIC DNA]</scope>
    <source>
        <strain evidence="15 16">DAOM BR117</strain>
    </source>
</reference>
<evidence type="ECO:0000256" key="1">
    <source>
        <dbReference type="ARBA" id="ARBA00001966"/>
    </source>
</evidence>
<dbReference type="SMART" id="SM00478">
    <property type="entry name" value="ENDO3c"/>
    <property type="match status" value="1"/>
</dbReference>
<evidence type="ECO:0000259" key="14">
    <source>
        <dbReference type="SMART" id="SM00478"/>
    </source>
</evidence>
<dbReference type="GO" id="GO:0000703">
    <property type="term" value="F:oxidized pyrimidine nucleobase lesion DNA N-glycosylase activity"/>
    <property type="evidence" value="ECO:0007669"/>
    <property type="project" value="UniProtKB-UniRule"/>
</dbReference>
<proteinExistence type="inferred from homology"/>
<keyword evidence="16" id="KW-1185">Reference proteome</keyword>
<dbReference type="GO" id="GO:0006285">
    <property type="term" value="P:base-excision repair, AP site formation"/>
    <property type="evidence" value="ECO:0007669"/>
    <property type="project" value="UniProtKB-UniRule"/>
</dbReference>
<keyword evidence="4" id="KW-0479">Metal-binding</keyword>
<comment type="cofactor">
    <cofactor evidence="1">
        <name>[4Fe-4S] cluster</name>
        <dbReference type="ChEBI" id="CHEBI:49883"/>
    </cofactor>
</comment>
<dbReference type="PROSITE" id="PS00764">
    <property type="entry name" value="ENDONUCLEASE_III_1"/>
    <property type="match status" value="1"/>
</dbReference>
<keyword evidence="13" id="KW-0496">Mitochondrion</keyword>
<dbReference type="EMBL" id="KQ257452">
    <property type="protein sequence ID" value="KND02670.1"/>
    <property type="molecule type" value="Genomic_DNA"/>
</dbReference>
<keyword evidence="6 13" id="KW-0378">Hydrolase</keyword>
<dbReference type="eggNOG" id="KOG1921">
    <property type="taxonomic scope" value="Eukaryota"/>
</dbReference>
<evidence type="ECO:0000256" key="6">
    <source>
        <dbReference type="ARBA" id="ARBA00022801"/>
    </source>
</evidence>
<dbReference type="GO" id="GO:0051539">
    <property type="term" value="F:4 iron, 4 sulfur cluster binding"/>
    <property type="evidence" value="ECO:0007669"/>
    <property type="project" value="UniProtKB-KW"/>
</dbReference>
<dbReference type="RefSeq" id="XP_016610709.1">
    <property type="nucleotide sequence ID" value="XM_016750070.1"/>
</dbReference>
<evidence type="ECO:0000256" key="7">
    <source>
        <dbReference type="ARBA" id="ARBA00023004"/>
    </source>
</evidence>
<dbReference type="STRING" id="645134.A0A0L0HNZ6"/>
<dbReference type="HAMAP" id="MF_03183">
    <property type="entry name" value="Endonuclease_III_Nth"/>
    <property type="match status" value="1"/>
</dbReference>
<dbReference type="PANTHER" id="PTHR43286:SF1">
    <property type="entry name" value="ENDONUCLEASE III-LIKE PROTEIN 1"/>
    <property type="match status" value="1"/>
</dbReference>
<dbReference type="CDD" id="cd00056">
    <property type="entry name" value="ENDO3c"/>
    <property type="match status" value="1"/>
</dbReference>
<dbReference type="EC" id="4.2.99.18" evidence="13"/>
<keyword evidence="13" id="KW-0539">Nucleus</keyword>
<keyword evidence="10 13" id="KW-0456">Lyase</keyword>
<dbReference type="GO" id="GO:0005634">
    <property type="term" value="C:nucleus"/>
    <property type="evidence" value="ECO:0007669"/>
    <property type="project" value="UniProtKB-SubCell"/>
</dbReference>
<dbReference type="InterPro" id="IPR000445">
    <property type="entry name" value="HhH_motif"/>
</dbReference>
<evidence type="ECO:0000256" key="3">
    <source>
        <dbReference type="ARBA" id="ARBA00022485"/>
    </source>
</evidence>
<evidence type="ECO:0000256" key="5">
    <source>
        <dbReference type="ARBA" id="ARBA00022763"/>
    </source>
</evidence>
<organism evidence="15 16">
    <name type="scientific">Spizellomyces punctatus (strain DAOM BR117)</name>
    <dbReference type="NCBI Taxonomy" id="645134"/>
    <lineage>
        <taxon>Eukaryota</taxon>
        <taxon>Fungi</taxon>
        <taxon>Fungi incertae sedis</taxon>
        <taxon>Chytridiomycota</taxon>
        <taxon>Chytridiomycota incertae sedis</taxon>
        <taxon>Chytridiomycetes</taxon>
        <taxon>Spizellomycetales</taxon>
        <taxon>Spizellomycetaceae</taxon>
        <taxon>Spizellomyces</taxon>
    </lineage>
</organism>
<dbReference type="Proteomes" id="UP000053201">
    <property type="component" value="Unassembled WGS sequence"/>
</dbReference>
<comment type="similarity">
    <text evidence="2 13">Belongs to the Nth/MutY family.</text>
</comment>
<name>A0A0L0HNZ6_SPIPD</name>
<evidence type="ECO:0000256" key="10">
    <source>
        <dbReference type="ARBA" id="ARBA00023239"/>
    </source>
</evidence>
<comment type="caution">
    <text evidence="13">Lacks conserved residue(s) required for the propagation of feature annotation.</text>
</comment>
<dbReference type="FunFam" id="1.10.340.30:FF:000001">
    <property type="entry name" value="Endonuclease III"/>
    <property type="match status" value="1"/>
</dbReference>
<evidence type="ECO:0000256" key="4">
    <source>
        <dbReference type="ARBA" id="ARBA00022723"/>
    </source>
</evidence>
<keyword evidence="5 13" id="KW-0227">DNA damage</keyword>
<dbReference type="Gene3D" id="1.10.1670.10">
    <property type="entry name" value="Helix-hairpin-Helix base-excision DNA repair enzymes (C-terminal)"/>
    <property type="match status" value="1"/>
</dbReference>
<dbReference type="VEuPathDB" id="FungiDB:SPPG_01755"/>
<dbReference type="SUPFAM" id="SSF48150">
    <property type="entry name" value="DNA-glycosylase"/>
    <property type="match status" value="1"/>
</dbReference>
<dbReference type="FunCoup" id="A0A0L0HNZ6">
    <property type="interactions" value="225"/>
</dbReference>
<dbReference type="PROSITE" id="PS01155">
    <property type="entry name" value="ENDONUCLEASE_III_2"/>
    <property type="match status" value="1"/>
</dbReference>
<keyword evidence="8" id="KW-0411">Iron-sulfur</keyword>
<keyword evidence="3" id="KW-0004">4Fe-4S</keyword>
<comment type="catalytic activity">
    <reaction evidence="12 13">
        <text>2'-deoxyribonucleotide-(2'-deoxyribose 5'-phosphate)-2'-deoxyribonucleotide-DNA = a 3'-end 2'-deoxyribonucleotide-(2,3-dehydro-2,3-deoxyribose 5'-phosphate)-DNA + a 5'-end 5'-phospho-2'-deoxyribonucleoside-DNA + H(+)</text>
        <dbReference type="Rhea" id="RHEA:66592"/>
        <dbReference type="Rhea" id="RHEA-COMP:13180"/>
        <dbReference type="Rhea" id="RHEA-COMP:16897"/>
        <dbReference type="Rhea" id="RHEA-COMP:17067"/>
        <dbReference type="ChEBI" id="CHEBI:15378"/>
        <dbReference type="ChEBI" id="CHEBI:136412"/>
        <dbReference type="ChEBI" id="CHEBI:157695"/>
        <dbReference type="ChEBI" id="CHEBI:167181"/>
        <dbReference type="EC" id="4.2.99.18"/>
    </reaction>
</comment>
<dbReference type="EC" id="3.2.2.-" evidence="13"/>
<dbReference type="InterPro" id="IPR023170">
    <property type="entry name" value="HhH_base_excis_C"/>
</dbReference>
<dbReference type="InterPro" id="IPR004036">
    <property type="entry name" value="Endonuclease-III-like_CS2"/>
</dbReference>
<evidence type="ECO:0000256" key="13">
    <source>
        <dbReference type="HAMAP-Rule" id="MF_03183"/>
    </source>
</evidence>
<dbReference type="InterPro" id="IPR004035">
    <property type="entry name" value="Endouclease-III_FeS-bd_BS"/>
</dbReference>
<dbReference type="GeneID" id="27685397"/>
<dbReference type="InterPro" id="IPR030841">
    <property type="entry name" value="NTH1"/>
</dbReference>
<dbReference type="Gene3D" id="1.10.340.30">
    <property type="entry name" value="Hypothetical protein, domain 2"/>
    <property type="match status" value="1"/>
</dbReference>
<evidence type="ECO:0000313" key="16">
    <source>
        <dbReference type="Proteomes" id="UP000053201"/>
    </source>
</evidence>
<keyword evidence="11 13" id="KW-0326">Glycosidase</keyword>
<sequence length="298" mass="33112">MPRPGLRPRSAAPVVETVCPIATVFGKQTKVRPTKKRPAVKHVPIRYDLQEIALETVKAEIKEEASRSDKGEWQDVWTSIEAYRKRVEAPVDTCGCAVLGRKEFGDKVYRFETLVSLILSAQTPDLKLAPTMRLLQSHTPEGMTPNALLAMDPELIKSCLATIGMQNQKTKSLLATSRVLHERYDGDIPPTWEELLALPGVGPKIAALTMSIAWNKDVAIAVDTHVHRISNRLGWVRTKNPEATRQSLERWLPKEYWGPINPLLVGFGQTLCRAQKPGCAECPAAMLCPKIGTKKAQH</sequence>
<dbReference type="GO" id="GO:0140078">
    <property type="term" value="F:class I DNA-(apurinic or apyrimidinic site) endonuclease activity"/>
    <property type="evidence" value="ECO:0007669"/>
    <property type="project" value="UniProtKB-EC"/>
</dbReference>
<protein>
    <recommendedName>
        <fullName evidence="13">Endonuclease III homolog</fullName>
        <ecNumber evidence="13">3.2.2.-</ecNumber>
        <ecNumber evidence="13">4.2.99.18</ecNumber>
    </recommendedName>
    <alternativeName>
        <fullName evidence="13">Bifunctional DNA N-glycosylase/DNA-(apurinic or apyrimidinic site) lyase</fullName>
        <shortName evidence="13">DNA glycosylase/AP lyase</shortName>
    </alternativeName>
</protein>
<feature type="domain" description="HhH-GPD" evidence="14">
    <location>
        <begin position="119"/>
        <end position="270"/>
    </location>
</feature>
<dbReference type="GO" id="GO:0006289">
    <property type="term" value="P:nucleotide-excision repair"/>
    <property type="evidence" value="ECO:0007669"/>
    <property type="project" value="TreeGrafter"/>
</dbReference>
<dbReference type="InterPro" id="IPR011257">
    <property type="entry name" value="DNA_glycosylase"/>
</dbReference>
<dbReference type="Pfam" id="PF00730">
    <property type="entry name" value="HhH-GPD"/>
    <property type="match status" value="1"/>
</dbReference>
<dbReference type="Pfam" id="PF00633">
    <property type="entry name" value="HHH"/>
    <property type="match status" value="1"/>
</dbReference>
<keyword evidence="7" id="KW-0408">Iron</keyword>
<comment type="subcellular location">
    <subcellularLocation>
        <location evidence="13">Nucleus</location>
    </subcellularLocation>
    <subcellularLocation>
        <location evidence="13">Mitochondrion</location>
    </subcellularLocation>
</comment>
<dbReference type="AlphaFoldDB" id="A0A0L0HNZ6"/>
<gene>
    <name evidence="13" type="primary">NTH1</name>
    <name evidence="15" type="ORF">SPPG_01755</name>
</gene>
<evidence type="ECO:0000256" key="11">
    <source>
        <dbReference type="ARBA" id="ARBA00023295"/>
    </source>
</evidence>
<evidence type="ECO:0000313" key="15">
    <source>
        <dbReference type="EMBL" id="KND02670.1"/>
    </source>
</evidence>
<evidence type="ECO:0000256" key="9">
    <source>
        <dbReference type="ARBA" id="ARBA00023204"/>
    </source>
</evidence>
<accession>A0A0L0HNZ6</accession>
<keyword evidence="9 13" id="KW-0234">DNA repair</keyword>
<evidence type="ECO:0000256" key="12">
    <source>
        <dbReference type="ARBA" id="ARBA00044632"/>
    </source>
</evidence>
<dbReference type="GO" id="GO:0005739">
    <property type="term" value="C:mitochondrion"/>
    <property type="evidence" value="ECO:0007669"/>
    <property type="project" value="UniProtKB-SubCell"/>
</dbReference>
<evidence type="ECO:0000256" key="2">
    <source>
        <dbReference type="ARBA" id="ARBA00008343"/>
    </source>
</evidence>
<dbReference type="OMA" id="QIIWYGR"/>
<dbReference type="GO" id="GO:0003677">
    <property type="term" value="F:DNA binding"/>
    <property type="evidence" value="ECO:0007669"/>
    <property type="project" value="UniProtKB-UniRule"/>
</dbReference>
<evidence type="ECO:0000256" key="8">
    <source>
        <dbReference type="ARBA" id="ARBA00023014"/>
    </source>
</evidence>
<dbReference type="OrthoDB" id="2099276at2759"/>
<dbReference type="PANTHER" id="PTHR43286">
    <property type="entry name" value="ENDONUCLEASE III-LIKE PROTEIN 1"/>
    <property type="match status" value="1"/>
</dbReference>
<dbReference type="GO" id="GO:0046872">
    <property type="term" value="F:metal ion binding"/>
    <property type="evidence" value="ECO:0007669"/>
    <property type="project" value="UniProtKB-KW"/>
</dbReference>